<protein>
    <submittedName>
        <fullName evidence="1">Uncharacterized protein</fullName>
    </submittedName>
</protein>
<evidence type="ECO:0000313" key="2">
    <source>
        <dbReference type="Proteomes" id="UP000011082"/>
    </source>
</evidence>
<sequence length="274" mass="32236">MFGDGPVIRELNEYYREGMFSKTGAEGFGTESSGRFKGRTKIGHRVFENAEFIAFEQCDSSLGEYVMKLLKFQRMAHENQFLINIQRIGISFKDGLLQYFVPRKSCFEMEILFRFLFSISSSIHYLQRARSYNFTRVLYLVFMKIKSENLGFLSEFFSEKYIEEAGRRVEEPGHSSSELHGFSVDGFPERFSAIVSELLNRFYITNDEVFSIWARMIDICLEYLQIEYKDHIIASEYDRQVRSCVTDLIDQISKNYGECEFTDFLKNLEVEKYL</sequence>
<dbReference type="VEuPathDB" id="MicrosporidiaDB:VICG_01612"/>
<reference evidence="2" key="1">
    <citation type="submission" date="2011-05" db="EMBL/GenBank/DDBJ databases">
        <title>The genome sequence of Vittaforma corneae strain ATCC 50505.</title>
        <authorList>
            <consortium name="The Broad Institute Genome Sequencing Platform"/>
            <person name="Cuomo C."/>
            <person name="Didier E."/>
            <person name="Bowers L."/>
            <person name="Young S.K."/>
            <person name="Zeng Q."/>
            <person name="Gargeya S."/>
            <person name="Fitzgerald M."/>
            <person name="Haas B."/>
            <person name="Abouelleil A."/>
            <person name="Alvarado L."/>
            <person name="Arachchi H.M."/>
            <person name="Berlin A."/>
            <person name="Chapman S.B."/>
            <person name="Gearin G."/>
            <person name="Goldberg J."/>
            <person name="Griggs A."/>
            <person name="Gujja S."/>
            <person name="Hansen M."/>
            <person name="Heiman D."/>
            <person name="Howarth C."/>
            <person name="Larimer J."/>
            <person name="Lui A."/>
            <person name="MacDonald P.J.P."/>
            <person name="McCowen C."/>
            <person name="Montmayeur A."/>
            <person name="Murphy C."/>
            <person name="Neiman D."/>
            <person name="Pearson M."/>
            <person name="Priest M."/>
            <person name="Roberts A."/>
            <person name="Saif S."/>
            <person name="Shea T."/>
            <person name="Sisk P."/>
            <person name="Stolte C."/>
            <person name="Sykes S."/>
            <person name="Wortman J."/>
            <person name="Nusbaum C."/>
            <person name="Birren B."/>
        </authorList>
    </citation>
    <scope>NUCLEOTIDE SEQUENCE [LARGE SCALE GENOMIC DNA]</scope>
    <source>
        <strain evidence="2">ATCC 50505</strain>
    </source>
</reference>
<accession>L2GKI9</accession>
<dbReference type="AlphaFoldDB" id="L2GKI9"/>
<dbReference type="GeneID" id="19882322"/>
<evidence type="ECO:0000313" key="1">
    <source>
        <dbReference type="EMBL" id="ELA41371.1"/>
    </source>
</evidence>
<proteinExistence type="predicted"/>
<organism evidence="1 2">
    <name type="scientific">Vittaforma corneae (strain ATCC 50505)</name>
    <name type="common">Microsporidian parasite</name>
    <name type="synonym">Nosema corneum</name>
    <dbReference type="NCBI Taxonomy" id="993615"/>
    <lineage>
        <taxon>Eukaryota</taxon>
        <taxon>Fungi</taxon>
        <taxon>Fungi incertae sedis</taxon>
        <taxon>Microsporidia</taxon>
        <taxon>Nosematidae</taxon>
        <taxon>Vittaforma</taxon>
    </lineage>
</organism>
<dbReference type="OrthoDB" id="2192946at2759"/>
<dbReference type="RefSeq" id="XP_007605057.1">
    <property type="nucleotide sequence ID" value="XM_007604995.1"/>
</dbReference>
<dbReference type="EMBL" id="JH370145">
    <property type="protein sequence ID" value="ELA41371.1"/>
    <property type="molecule type" value="Genomic_DNA"/>
</dbReference>
<keyword evidence="2" id="KW-1185">Reference proteome</keyword>
<dbReference type="InParanoid" id="L2GKI9"/>
<dbReference type="Proteomes" id="UP000011082">
    <property type="component" value="Unassembled WGS sequence"/>
</dbReference>
<name>L2GKI9_VITCO</name>
<dbReference type="HOGENOM" id="CLU_1016364_0_0_1"/>
<gene>
    <name evidence="1" type="ORF">VICG_01612</name>
</gene>